<feature type="transmembrane region" description="Helical" evidence="1">
    <location>
        <begin position="15"/>
        <end position="33"/>
    </location>
</feature>
<gene>
    <name evidence="2" type="ORF">K435DRAFT_929227</name>
</gene>
<feature type="transmembrane region" description="Helical" evidence="1">
    <location>
        <begin position="111"/>
        <end position="132"/>
    </location>
</feature>
<evidence type="ECO:0000313" key="2">
    <source>
        <dbReference type="EMBL" id="THU83973.1"/>
    </source>
</evidence>
<keyword evidence="1" id="KW-0812">Transmembrane</keyword>
<dbReference type="EMBL" id="ML179631">
    <property type="protein sequence ID" value="THU83973.1"/>
    <property type="molecule type" value="Genomic_DNA"/>
</dbReference>
<keyword evidence="3" id="KW-1185">Reference proteome</keyword>
<accession>A0A4S8L6F5</accession>
<feature type="transmembrane region" description="Helical" evidence="1">
    <location>
        <begin position="152"/>
        <end position="174"/>
    </location>
</feature>
<proteinExistence type="predicted"/>
<feature type="transmembrane region" description="Helical" evidence="1">
    <location>
        <begin position="82"/>
        <end position="99"/>
    </location>
</feature>
<evidence type="ECO:0000313" key="3">
    <source>
        <dbReference type="Proteomes" id="UP000297245"/>
    </source>
</evidence>
<keyword evidence="1" id="KW-1133">Transmembrane helix</keyword>
<organism evidence="2 3">
    <name type="scientific">Dendrothele bispora (strain CBS 962.96)</name>
    <dbReference type="NCBI Taxonomy" id="1314807"/>
    <lineage>
        <taxon>Eukaryota</taxon>
        <taxon>Fungi</taxon>
        <taxon>Dikarya</taxon>
        <taxon>Basidiomycota</taxon>
        <taxon>Agaricomycotina</taxon>
        <taxon>Agaricomycetes</taxon>
        <taxon>Agaricomycetidae</taxon>
        <taxon>Agaricales</taxon>
        <taxon>Agaricales incertae sedis</taxon>
        <taxon>Dendrothele</taxon>
    </lineage>
</organism>
<evidence type="ECO:0000256" key="1">
    <source>
        <dbReference type="SAM" id="Phobius"/>
    </source>
</evidence>
<sequence>MSTTIYDNMSTVDDTTYTVIIMHNIPSIVSIWSSHGKGCVNKMQLIAIVALFVFATLGFISSCIFSNLYIKISIALNTPKEYFLAECLSAIISTLYVLIKCYKIWGANKKIIVLPVFISIINNASFMTSLQLDAFGGLGTRSPNFFPQGNLILQGILWQFALNLESCILWLLFLPWELHQLSSLIFLWDSVHTLVINVMPAFSNLSALESVTIYANMSTIMVFQANKAGQVTSDLPGSILVYTDGKSSHEREWAIAPRGYYEAVRCAENRLSVTYQMGNFTATMIEAKEPVRIKHYKADSDERSRRGWIGWTSAGWMDDVFSIIRLLSNAGCITIQ</sequence>
<name>A0A4S8L6F5_DENBC</name>
<dbReference type="OrthoDB" id="3357408at2759"/>
<dbReference type="Proteomes" id="UP000297245">
    <property type="component" value="Unassembled WGS sequence"/>
</dbReference>
<dbReference type="AlphaFoldDB" id="A0A4S8L6F5"/>
<feature type="transmembrane region" description="Helical" evidence="1">
    <location>
        <begin position="45"/>
        <end position="70"/>
    </location>
</feature>
<protein>
    <submittedName>
        <fullName evidence="2">Uncharacterized protein</fullName>
    </submittedName>
</protein>
<reference evidence="2 3" key="1">
    <citation type="journal article" date="2019" name="Nat. Ecol. Evol.">
        <title>Megaphylogeny resolves global patterns of mushroom evolution.</title>
        <authorList>
            <person name="Varga T."/>
            <person name="Krizsan K."/>
            <person name="Foldi C."/>
            <person name="Dima B."/>
            <person name="Sanchez-Garcia M."/>
            <person name="Sanchez-Ramirez S."/>
            <person name="Szollosi G.J."/>
            <person name="Szarkandi J.G."/>
            <person name="Papp V."/>
            <person name="Albert L."/>
            <person name="Andreopoulos W."/>
            <person name="Angelini C."/>
            <person name="Antonin V."/>
            <person name="Barry K.W."/>
            <person name="Bougher N.L."/>
            <person name="Buchanan P."/>
            <person name="Buyck B."/>
            <person name="Bense V."/>
            <person name="Catcheside P."/>
            <person name="Chovatia M."/>
            <person name="Cooper J."/>
            <person name="Damon W."/>
            <person name="Desjardin D."/>
            <person name="Finy P."/>
            <person name="Geml J."/>
            <person name="Haridas S."/>
            <person name="Hughes K."/>
            <person name="Justo A."/>
            <person name="Karasinski D."/>
            <person name="Kautmanova I."/>
            <person name="Kiss B."/>
            <person name="Kocsube S."/>
            <person name="Kotiranta H."/>
            <person name="LaButti K.M."/>
            <person name="Lechner B.E."/>
            <person name="Liimatainen K."/>
            <person name="Lipzen A."/>
            <person name="Lukacs Z."/>
            <person name="Mihaltcheva S."/>
            <person name="Morgado L.N."/>
            <person name="Niskanen T."/>
            <person name="Noordeloos M.E."/>
            <person name="Ohm R.A."/>
            <person name="Ortiz-Santana B."/>
            <person name="Ovrebo C."/>
            <person name="Racz N."/>
            <person name="Riley R."/>
            <person name="Savchenko A."/>
            <person name="Shiryaev A."/>
            <person name="Soop K."/>
            <person name="Spirin V."/>
            <person name="Szebenyi C."/>
            <person name="Tomsovsky M."/>
            <person name="Tulloss R.E."/>
            <person name="Uehling J."/>
            <person name="Grigoriev I.V."/>
            <person name="Vagvolgyi C."/>
            <person name="Papp T."/>
            <person name="Martin F.M."/>
            <person name="Miettinen O."/>
            <person name="Hibbett D.S."/>
            <person name="Nagy L.G."/>
        </authorList>
    </citation>
    <scope>NUCLEOTIDE SEQUENCE [LARGE SCALE GENOMIC DNA]</scope>
    <source>
        <strain evidence="2 3">CBS 962.96</strain>
    </source>
</reference>
<keyword evidence="1" id="KW-0472">Membrane</keyword>